<evidence type="ECO:0000256" key="3">
    <source>
        <dbReference type="ARBA" id="ARBA00012737"/>
    </source>
</evidence>
<evidence type="ECO:0000256" key="1">
    <source>
        <dbReference type="ARBA" id="ARBA00005187"/>
    </source>
</evidence>
<dbReference type="PANTHER" id="PTHR43284:SF1">
    <property type="entry name" value="ASPARAGINE SYNTHETASE"/>
    <property type="match status" value="1"/>
</dbReference>
<dbReference type="InterPro" id="IPR006426">
    <property type="entry name" value="Asn_synth_AEB"/>
</dbReference>
<dbReference type="EMBL" id="JAPFQO010000011">
    <property type="protein sequence ID" value="MCX2741556.1"/>
    <property type="molecule type" value="Genomic_DNA"/>
</dbReference>
<evidence type="ECO:0000256" key="6">
    <source>
        <dbReference type="ARBA" id="ARBA00022962"/>
    </source>
</evidence>
<dbReference type="Pfam" id="PF13537">
    <property type="entry name" value="GATase_7"/>
    <property type="match status" value="1"/>
</dbReference>
<dbReference type="EC" id="6.3.5.4" evidence="3"/>
<comment type="similarity">
    <text evidence="2">Belongs to the asparagine synthetase family.</text>
</comment>
<dbReference type="GO" id="GO:0004066">
    <property type="term" value="F:asparagine synthase (glutamine-hydrolyzing) activity"/>
    <property type="evidence" value="ECO:0007669"/>
    <property type="project" value="UniProtKB-EC"/>
</dbReference>
<comment type="pathway">
    <text evidence="1">Amino-acid biosynthesis; L-asparagine biosynthesis; L-asparagine from L-aspartate (L-Gln route): step 1/1.</text>
</comment>
<dbReference type="NCBIfam" id="TIGR01536">
    <property type="entry name" value="asn_synth_AEB"/>
    <property type="match status" value="1"/>
</dbReference>
<dbReference type="Pfam" id="PF00733">
    <property type="entry name" value="Asn_synthase"/>
    <property type="match status" value="1"/>
</dbReference>
<dbReference type="InterPro" id="IPR014729">
    <property type="entry name" value="Rossmann-like_a/b/a_fold"/>
</dbReference>
<evidence type="ECO:0000256" key="4">
    <source>
        <dbReference type="ARBA" id="ARBA00022741"/>
    </source>
</evidence>
<keyword evidence="4" id="KW-0547">Nucleotide-binding</keyword>
<sequence length="636" mass="73315">MCGIGGAINFKRSEISLETIKSIGNSIEHRGPDDHGFYFADGGEKVLTRDIKDGFDFNVALLHRRLSILDLSERGWQPMQTSDKRYTITYNGEVYNYIELRELLISEGYQFQTETDTEVILYAYQAWGEKCLERFNGMFAFAIHDAVKNEVFLARDPFGIKPLYYSINSNFLLFCSEIKGIVVEPKVSKKINGARLQEYLAYGWTNHSSETIYEDVHEFPAAHYAIVSASKSDRLQPKPYWTLDNIETSTISFKEAASRVEEIFYNNIKIHLRSDVEVGYTLSGGLDSSSVICIADKILPKHQKHAFSYIPNYEEKSEKKWIDIVNAKVGSTPYFTQPSEATFISEIEKIIALQDEPFGGTSIYAQYKVFELVKENNIKVVLDGQGADEIFAGYIHYFSDRAMSILQKDGLYAYIAFIRKIDPLLNVPKLKLVLKGVAKFLPWDMQKHLNKRYLSHTERFFKGEVLNTKYKNITGPDFGDNYLKASLYNRLKHVGLPWLLRYQDRNSMAFSIEGRVPFLTKDLVEFVFSLPESYILTNDGYTKKLMREGLKSYLPKEVLERKDKIGFETPEQKWIKSSSTWALEILNSGNTKNYGINMNALKSEFKEVFSNKAGYTEEHWRYLNFFKWAEINKATL</sequence>
<keyword evidence="5" id="KW-0067">ATP-binding</keyword>
<dbReference type="Gene3D" id="3.40.50.620">
    <property type="entry name" value="HUPs"/>
    <property type="match status" value="1"/>
</dbReference>
<dbReference type="CDD" id="cd00712">
    <property type="entry name" value="AsnB"/>
    <property type="match status" value="1"/>
</dbReference>
<evidence type="ECO:0000313" key="9">
    <source>
        <dbReference type="EMBL" id="MCX2741556.1"/>
    </source>
</evidence>
<proteinExistence type="inferred from homology"/>
<dbReference type="InterPro" id="IPR033738">
    <property type="entry name" value="AsnB_N"/>
</dbReference>
<keyword evidence="9" id="KW-0436">Ligase</keyword>
<evidence type="ECO:0000313" key="10">
    <source>
        <dbReference type="Proteomes" id="UP001207228"/>
    </source>
</evidence>
<dbReference type="InterPro" id="IPR029055">
    <property type="entry name" value="Ntn_hydrolases_N"/>
</dbReference>
<dbReference type="RefSeq" id="WP_266053793.1">
    <property type="nucleotide sequence ID" value="NZ_JAPFQO010000011.1"/>
</dbReference>
<dbReference type="PIRSF" id="PIRSF001589">
    <property type="entry name" value="Asn_synthetase_glu-h"/>
    <property type="match status" value="1"/>
</dbReference>
<dbReference type="InterPro" id="IPR051786">
    <property type="entry name" value="ASN_synthetase/amidase"/>
</dbReference>
<dbReference type="PROSITE" id="PS51278">
    <property type="entry name" value="GATASE_TYPE_2"/>
    <property type="match status" value="1"/>
</dbReference>
<feature type="domain" description="Glutamine amidotransferase type-2" evidence="8">
    <location>
        <begin position="2"/>
        <end position="230"/>
    </location>
</feature>
<accession>A0ABT3RJ75</accession>
<gene>
    <name evidence="9" type="primary">asnB</name>
    <name evidence="9" type="ORF">OO017_16470</name>
</gene>
<comment type="caution">
    <text evidence="9">The sequence shown here is derived from an EMBL/GenBank/DDBJ whole genome shotgun (WGS) entry which is preliminary data.</text>
</comment>
<keyword evidence="6" id="KW-0315">Glutamine amidotransferase</keyword>
<dbReference type="CDD" id="cd01991">
    <property type="entry name" value="Asn_synthase_B_C"/>
    <property type="match status" value="1"/>
</dbReference>
<evidence type="ECO:0000256" key="7">
    <source>
        <dbReference type="ARBA" id="ARBA00048741"/>
    </source>
</evidence>
<comment type="catalytic activity">
    <reaction evidence="7">
        <text>L-aspartate + L-glutamine + ATP + H2O = L-asparagine + L-glutamate + AMP + diphosphate + H(+)</text>
        <dbReference type="Rhea" id="RHEA:12228"/>
        <dbReference type="ChEBI" id="CHEBI:15377"/>
        <dbReference type="ChEBI" id="CHEBI:15378"/>
        <dbReference type="ChEBI" id="CHEBI:29985"/>
        <dbReference type="ChEBI" id="CHEBI:29991"/>
        <dbReference type="ChEBI" id="CHEBI:30616"/>
        <dbReference type="ChEBI" id="CHEBI:33019"/>
        <dbReference type="ChEBI" id="CHEBI:58048"/>
        <dbReference type="ChEBI" id="CHEBI:58359"/>
        <dbReference type="ChEBI" id="CHEBI:456215"/>
        <dbReference type="EC" id="6.3.5.4"/>
    </reaction>
</comment>
<organism evidence="9 10">
    <name type="scientific">Pontibacter anaerobius</name>
    <dbReference type="NCBI Taxonomy" id="2993940"/>
    <lineage>
        <taxon>Bacteria</taxon>
        <taxon>Pseudomonadati</taxon>
        <taxon>Bacteroidota</taxon>
        <taxon>Cytophagia</taxon>
        <taxon>Cytophagales</taxon>
        <taxon>Hymenobacteraceae</taxon>
        <taxon>Pontibacter</taxon>
    </lineage>
</organism>
<reference evidence="9 10" key="1">
    <citation type="submission" date="2022-11" db="EMBL/GenBank/DDBJ databases">
        <title>The characterization of three novel Bacteroidetes species and genomic analysis of their roles in tidal elemental geochemical cycles.</title>
        <authorList>
            <person name="Ma K.-J."/>
        </authorList>
    </citation>
    <scope>NUCLEOTIDE SEQUENCE [LARGE SCALE GENOMIC DNA]</scope>
    <source>
        <strain evidence="9 10">M82</strain>
    </source>
</reference>
<dbReference type="SUPFAM" id="SSF56235">
    <property type="entry name" value="N-terminal nucleophile aminohydrolases (Ntn hydrolases)"/>
    <property type="match status" value="1"/>
</dbReference>
<dbReference type="SUPFAM" id="SSF52402">
    <property type="entry name" value="Adenine nucleotide alpha hydrolases-like"/>
    <property type="match status" value="1"/>
</dbReference>
<name>A0ABT3RJ75_9BACT</name>
<evidence type="ECO:0000256" key="2">
    <source>
        <dbReference type="ARBA" id="ARBA00005752"/>
    </source>
</evidence>
<dbReference type="PANTHER" id="PTHR43284">
    <property type="entry name" value="ASPARAGINE SYNTHETASE (GLUTAMINE-HYDROLYZING)"/>
    <property type="match status" value="1"/>
</dbReference>
<dbReference type="InterPro" id="IPR001962">
    <property type="entry name" value="Asn_synthase"/>
</dbReference>
<evidence type="ECO:0000256" key="5">
    <source>
        <dbReference type="ARBA" id="ARBA00022840"/>
    </source>
</evidence>
<evidence type="ECO:0000259" key="8">
    <source>
        <dbReference type="PROSITE" id="PS51278"/>
    </source>
</evidence>
<dbReference type="Proteomes" id="UP001207228">
    <property type="component" value="Unassembled WGS sequence"/>
</dbReference>
<dbReference type="Gene3D" id="3.60.20.10">
    <property type="entry name" value="Glutamine Phosphoribosylpyrophosphate, subunit 1, domain 1"/>
    <property type="match status" value="1"/>
</dbReference>
<dbReference type="InterPro" id="IPR017932">
    <property type="entry name" value="GATase_2_dom"/>
</dbReference>
<protein>
    <recommendedName>
        <fullName evidence="3">asparagine synthase (glutamine-hydrolyzing)</fullName>
        <ecNumber evidence="3">6.3.5.4</ecNumber>
    </recommendedName>
</protein>
<keyword evidence="10" id="KW-1185">Reference proteome</keyword>